<dbReference type="Pfam" id="PF00390">
    <property type="entry name" value="malic"/>
    <property type="match status" value="1"/>
</dbReference>
<dbReference type="PANTHER" id="PTHR23406">
    <property type="entry name" value="MALIC ENZYME-RELATED"/>
    <property type="match status" value="1"/>
</dbReference>
<comment type="caution">
    <text evidence="11">The sequence shown here is derived from an EMBL/GenBank/DDBJ whole genome shotgun (WGS) entry which is preliminary data.</text>
</comment>
<dbReference type="GO" id="GO:0005739">
    <property type="term" value="C:mitochondrion"/>
    <property type="evidence" value="ECO:0007669"/>
    <property type="project" value="TreeGrafter"/>
</dbReference>
<evidence type="ECO:0000256" key="4">
    <source>
        <dbReference type="ARBA" id="ARBA00023027"/>
    </source>
</evidence>
<dbReference type="PRINTS" id="PR00072">
    <property type="entry name" value="MALOXRDTASE"/>
</dbReference>
<accession>A0A4S4LBG6</accession>
<keyword evidence="8" id="KW-0560">Oxidoreductase</keyword>
<feature type="binding site" evidence="6">
    <location>
        <position position="477"/>
    </location>
    <ligand>
        <name>(S)-malate</name>
        <dbReference type="ChEBI" id="CHEBI:15589"/>
    </ligand>
</feature>
<dbReference type="SMART" id="SM00919">
    <property type="entry name" value="Malic_M"/>
    <property type="match status" value="1"/>
</dbReference>
<dbReference type="PIRSF" id="PIRSF000106">
    <property type="entry name" value="ME"/>
    <property type="match status" value="1"/>
</dbReference>
<dbReference type="Proteomes" id="UP000308199">
    <property type="component" value="Unassembled WGS sequence"/>
</dbReference>
<gene>
    <name evidence="11" type="ORF">EW145_g2408</name>
</gene>
<name>A0A4S4LBG6_9AGAM</name>
<feature type="active site" description="Proton acceptor" evidence="5">
    <location>
        <position position="176"/>
    </location>
</feature>
<dbReference type="InterPro" id="IPR001891">
    <property type="entry name" value="Malic_OxRdtase"/>
</dbReference>
<dbReference type="NCBIfam" id="NF010052">
    <property type="entry name" value="PRK13529.1"/>
    <property type="match status" value="1"/>
</dbReference>
<keyword evidence="3 7" id="KW-0479">Metal-binding</keyword>
<comment type="cofactor">
    <cofactor evidence="7">
        <name>Mg(2+)</name>
        <dbReference type="ChEBI" id="CHEBI:18420"/>
    </cofactor>
    <cofactor evidence="7">
        <name>Mn(2+)</name>
        <dbReference type="ChEBI" id="CHEBI:29035"/>
    </cofactor>
    <text evidence="7">Divalent metal cations. Prefers magnesium or manganese.</text>
</comment>
<feature type="domain" description="Malic enzyme N-terminal" evidence="10">
    <location>
        <begin position="81"/>
        <end position="262"/>
    </location>
</feature>
<dbReference type="SMART" id="SM01274">
    <property type="entry name" value="malic"/>
    <property type="match status" value="1"/>
</dbReference>
<dbReference type="InterPro" id="IPR015884">
    <property type="entry name" value="Malic_enzyme_CS"/>
</dbReference>
<evidence type="ECO:0000313" key="12">
    <source>
        <dbReference type="Proteomes" id="UP000308199"/>
    </source>
</evidence>
<dbReference type="Pfam" id="PF03949">
    <property type="entry name" value="Malic_M"/>
    <property type="match status" value="1"/>
</dbReference>
<evidence type="ECO:0000256" key="6">
    <source>
        <dbReference type="PIRSR" id="PIRSR000106-2"/>
    </source>
</evidence>
<dbReference type="GO" id="GO:0004471">
    <property type="term" value="F:malate dehydrogenase (decarboxylating) (NAD+) activity"/>
    <property type="evidence" value="ECO:0007669"/>
    <property type="project" value="TreeGrafter"/>
</dbReference>
<dbReference type="SUPFAM" id="SSF53223">
    <property type="entry name" value="Aminoacid dehydrogenase-like, N-terminal domain"/>
    <property type="match status" value="1"/>
</dbReference>
<feature type="binding site" evidence="7">
    <location>
        <position position="247"/>
    </location>
    <ligand>
        <name>a divalent metal cation</name>
        <dbReference type="ChEBI" id="CHEBI:60240"/>
    </ligand>
</feature>
<keyword evidence="4" id="KW-0520">NAD</keyword>
<organism evidence="11 12">
    <name type="scientific">Phellinidium pouzarii</name>
    <dbReference type="NCBI Taxonomy" id="167371"/>
    <lineage>
        <taxon>Eukaryota</taxon>
        <taxon>Fungi</taxon>
        <taxon>Dikarya</taxon>
        <taxon>Basidiomycota</taxon>
        <taxon>Agaricomycotina</taxon>
        <taxon>Agaricomycetes</taxon>
        <taxon>Hymenochaetales</taxon>
        <taxon>Hymenochaetaceae</taxon>
        <taxon>Phellinidium</taxon>
    </lineage>
</organism>
<dbReference type="InterPro" id="IPR046346">
    <property type="entry name" value="Aminoacid_DH-like_N_sf"/>
</dbReference>
<dbReference type="InterPro" id="IPR036291">
    <property type="entry name" value="NAD(P)-bd_dom_sf"/>
</dbReference>
<dbReference type="InterPro" id="IPR037062">
    <property type="entry name" value="Malic_N_dom_sf"/>
</dbReference>
<evidence type="ECO:0000256" key="7">
    <source>
        <dbReference type="PIRSR" id="PIRSR000106-3"/>
    </source>
</evidence>
<proteinExistence type="inferred from homology"/>
<dbReference type="FunFam" id="3.40.50.10380:FF:000001">
    <property type="entry name" value="NAD-dependent malic enzyme"/>
    <property type="match status" value="1"/>
</dbReference>
<dbReference type="PROSITE" id="PS00331">
    <property type="entry name" value="MALIC_ENZYMES"/>
    <property type="match status" value="1"/>
</dbReference>
<evidence type="ECO:0000256" key="3">
    <source>
        <dbReference type="ARBA" id="ARBA00022723"/>
    </source>
</evidence>
<evidence type="ECO:0000256" key="5">
    <source>
        <dbReference type="PIRSR" id="PIRSR000106-1"/>
    </source>
</evidence>
<evidence type="ECO:0000256" key="2">
    <source>
        <dbReference type="ARBA" id="ARBA00008785"/>
    </source>
</evidence>
<dbReference type="SUPFAM" id="SSF51735">
    <property type="entry name" value="NAD(P)-binding Rossmann-fold domains"/>
    <property type="match status" value="1"/>
</dbReference>
<dbReference type="GO" id="GO:0046872">
    <property type="term" value="F:metal ion binding"/>
    <property type="evidence" value="ECO:0007669"/>
    <property type="project" value="UniProtKB-KW"/>
</dbReference>
<comment type="similarity">
    <text evidence="2 8">Belongs to the malic enzymes family.</text>
</comment>
<evidence type="ECO:0000259" key="10">
    <source>
        <dbReference type="SMART" id="SM01274"/>
    </source>
</evidence>
<dbReference type="EMBL" id="SGPK01000083">
    <property type="protein sequence ID" value="THH08897.1"/>
    <property type="molecule type" value="Genomic_DNA"/>
</dbReference>
<sequence>MSKSVKQPKVYKIRLRGEALLSAQHWNKGTAFTAEERQHFGLTGRLPFTINTLEQQCRRAYDQLRSQDNDLQKNAFLQSLKEQNIVLYYGLLERHLTELMPIIYTPTEAEAISQYSHLFRRSEGLYLTFPNQETMEQDFIEQTKGRDLDLIVCSDAEAILGIGDQGVGGIGISTAKAVVYTLVGSVDPAKALPITLDVGTNNEDLLKDPLYVGWQNKRVRGEAYDKFVDKFVNLVHKYYPQTLLHFEDFGVSNAQRLLSIYRDKHPVFNDDVQGTGAVTLAALMSAVGVTKSKLCDQRIIIFGAGTAGLGIACQLRDAMAAADGISKEEANGRFWLIDRFGLIKQSLGKDRIREGTEDFVRSDENWAGSESSSDLANIQTNEYNSLGLLDVVRAVHPTVLIGTSTIGGAFTEEVIRAMAEKVERPIIFPLSNPSRLHEVHPHKANEWTDGRALIATGSPFPNAKMPNGKEYVIAECNNALIYPGLGLGAIVSNARVLSDEMIIAGAQRLAALAPALKDPDEALLPDFGDAKAVNFEVAVAVAETAIAAGLAGKEESGWDQEEVRERVHERAWRPVYAEYVYDENGEA</sequence>
<dbReference type="GO" id="GO:0051287">
    <property type="term" value="F:NAD binding"/>
    <property type="evidence" value="ECO:0007669"/>
    <property type="project" value="InterPro"/>
</dbReference>
<dbReference type="GO" id="GO:0006108">
    <property type="term" value="P:malate metabolic process"/>
    <property type="evidence" value="ECO:0007669"/>
    <property type="project" value="TreeGrafter"/>
</dbReference>
<protein>
    <recommendedName>
        <fullName evidence="8">Malic enzyme</fullName>
    </recommendedName>
</protein>
<evidence type="ECO:0000259" key="9">
    <source>
        <dbReference type="SMART" id="SM00919"/>
    </source>
</evidence>
<dbReference type="InterPro" id="IPR012301">
    <property type="entry name" value="Malic_N_dom"/>
</dbReference>
<comment type="cofactor">
    <cofactor evidence="1">
        <name>Mn(2+)</name>
        <dbReference type="ChEBI" id="CHEBI:29035"/>
    </cofactor>
</comment>
<dbReference type="Gene3D" id="3.40.50.720">
    <property type="entry name" value="NAD(P)-binding Rossmann-like Domain"/>
    <property type="match status" value="1"/>
</dbReference>
<evidence type="ECO:0000256" key="1">
    <source>
        <dbReference type="ARBA" id="ARBA00001936"/>
    </source>
</evidence>
<dbReference type="GO" id="GO:0005829">
    <property type="term" value="C:cytosol"/>
    <property type="evidence" value="ECO:0007669"/>
    <property type="project" value="TreeGrafter"/>
</dbReference>
<keyword evidence="12" id="KW-1185">Reference proteome</keyword>
<dbReference type="PANTHER" id="PTHR23406:SF34">
    <property type="entry name" value="NAD-DEPENDENT MALIC ENZYME, MITOCHONDRIAL"/>
    <property type="match status" value="1"/>
</dbReference>
<feature type="binding site" evidence="7">
    <location>
        <position position="271"/>
    </location>
    <ligand>
        <name>a divalent metal cation</name>
        <dbReference type="ChEBI" id="CHEBI:60240"/>
    </ligand>
</feature>
<feature type="binding site" evidence="7">
    <location>
        <position position="248"/>
    </location>
    <ligand>
        <name>a divalent metal cation</name>
        <dbReference type="ChEBI" id="CHEBI:60240"/>
    </ligand>
</feature>
<feature type="active site" description="Proton donor" evidence="5">
    <location>
        <position position="104"/>
    </location>
</feature>
<reference evidence="11 12" key="1">
    <citation type="submission" date="2019-02" db="EMBL/GenBank/DDBJ databases">
        <title>Genome sequencing of the rare red list fungi Phellinidium pouzarii.</title>
        <authorList>
            <person name="Buettner E."/>
            <person name="Kellner H."/>
        </authorList>
    </citation>
    <scope>NUCLEOTIDE SEQUENCE [LARGE SCALE GENOMIC DNA]</scope>
    <source>
        <strain evidence="11 12">DSM 108285</strain>
    </source>
</reference>
<dbReference type="Gene3D" id="3.40.50.10380">
    <property type="entry name" value="Malic enzyme, N-terminal domain"/>
    <property type="match status" value="1"/>
</dbReference>
<dbReference type="OrthoDB" id="5365701at2759"/>
<evidence type="ECO:0000313" key="11">
    <source>
        <dbReference type="EMBL" id="THH08897.1"/>
    </source>
</evidence>
<evidence type="ECO:0000256" key="8">
    <source>
        <dbReference type="RuleBase" id="RU003426"/>
    </source>
</evidence>
<dbReference type="InterPro" id="IPR012302">
    <property type="entry name" value="Malic_NAD-bd"/>
</dbReference>
<dbReference type="AlphaFoldDB" id="A0A4S4LBG6"/>
<feature type="binding site" evidence="6">
    <location>
        <position position="432"/>
    </location>
    <ligand>
        <name>(S)-malate</name>
        <dbReference type="ChEBI" id="CHEBI:15589"/>
    </ligand>
</feature>
<feature type="domain" description="Malic enzyme NAD-binding" evidence="9">
    <location>
        <begin position="272"/>
        <end position="546"/>
    </location>
</feature>